<keyword evidence="2" id="KW-1185">Reference proteome</keyword>
<dbReference type="Proteomes" id="UP000603352">
    <property type="component" value="Unassembled WGS sequence"/>
</dbReference>
<reference evidence="2" key="1">
    <citation type="journal article" date="2019" name="Int. J. Syst. Evol. Microbiol.">
        <title>The Global Catalogue of Microorganisms (GCM) 10K type strain sequencing project: providing services to taxonomists for standard genome sequencing and annotation.</title>
        <authorList>
            <consortium name="The Broad Institute Genomics Platform"/>
            <consortium name="The Broad Institute Genome Sequencing Center for Infectious Disease"/>
            <person name="Wu L."/>
            <person name="Ma J."/>
        </authorList>
    </citation>
    <scope>NUCLEOTIDE SEQUENCE [LARGE SCALE GENOMIC DNA]</scope>
    <source>
        <strain evidence="2">CGMCC 1.10188</strain>
    </source>
</reference>
<organism evidence="1 2">
    <name type="scientific">Tistrella bauzanensis</name>
    <dbReference type="NCBI Taxonomy" id="657419"/>
    <lineage>
        <taxon>Bacteria</taxon>
        <taxon>Pseudomonadati</taxon>
        <taxon>Pseudomonadota</taxon>
        <taxon>Alphaproteobacteria</taxon>
        <taxon>Geminicoccales</taxon>
        <taxon>Geminicoccaceae</taxon>
        <taxon>Tistrella</taxon>
    </lineage>
</organism>
<gene>
    <name evidence="1" type="ORF">GCM10011505_20430</name>
</gene>
<comment type="caution">
    <text evidence="1">The sequence shown here is derived from an EMBL/GenBank/DDBJ whole genome shotgun (WGS) entry which is preliminary data.</text>
</comment>
<sequence>MLVKAMRSDNGISRSIRSTSPMPVMWKRGPIGWRVRMDMAAVSSQAGLIVQRMMPLRAGWVETNSAACIDPSRLPRRDFAAILRQRGQVGRCAGSVS</sequence>
<evidence type="ECO:0000313" key="1">
    <source>
        <dbReference type="EMBL" id="GGB38772.1"/>
    </source>
</evidence>
<accession>A0ABQ1IJ86</accession>
<dbReference type="EMBL" id="BMDZ01000020">
    <property type="protein sequence ID" value="GGB38772.1"/>
    <property type="molecule type" value="Genomic_DNA"/>
</dbReference>
<protein>
    <submittedName>
        <fullName evidence="1">Uncharacterized protein</fullName>
    </submittedName>
</protein>
<evidence type="ECO:0000313" key="2">
    <source>
        <dbReference type="Proteomes" id="UP000603352"/>
    </source>
</evidence>
<name>A0ABQ1IJ86_9PROT</name>
<proteinExistence type="predicted"/>